<dbReference type="AlphaFoldDB" id="A0AAD7SYN8"/>
<evidence type="ECO:0000313" key="3">
    <source>
        <dbReference type="Proteomes" id="UP001221898"/>
    </source>
</evidence>
<reference evidence="2" key="1">
    <citation type="journal article" date="2023" name="Science">
        <title>Genome structures resolve the early diversification of teleost fishes.</title>
        <authorList>
            <person name="Parey E."/>
            <person name="Louis A."/>
            <person name="Montfort J."/>
            <person name="Bouchez O."/>
            <person name="Roques C."/>
            <person name="Iampietro C."/>
            <person name="Lluch J."/>
            <person name="Castinel A."/>
            <person name="Donnadieu C."/>
            <person name="Desvignes T."/>
            <person name="Floi Bucao C."/>
            <person name="Jouanno E."/>
            <person name="Wen M."/>
            <person name="Mejri S."/>
            <person name="Dirks R."/>
            <person name="Jansen H."/>
            <person name="Henkel C."/>
            <person name="Chen W.J."/>
            <person name="Zahm M."/>
            <person name="Cabau C."/>
            <person name="Klopp C."/>
            <person name="Thompson A.W."/>
            <person name="Robinson-Rechavi M."/>
            <person name="Braasch I."/>
            <person name="Lecointre G."/>
            <person name="Bobe J."/>
            <person name="Postlethwait J.H."/>
            <person name="Berthelot C."/>
            <person name="Roest Crollius H."/>
            <person name="Guiguen Y."/>
        </authorList>
    </citation>
    <scope>NUCLEOTIDE SEQUENCE</scope>
    <source>
        <strain evidence="2">NC1722</strain>
    </source>
</reference>
<feature type="compositionally biased region" description="Basic and acidic residues" evidence="1">
    <location>
        <begin position="190"/>
        <end position="202"/>
    </location>
</feature>
<feature type="region of interest" description="Disordered" evidence="1">
    <location>
        <begin position="152"/>
        <end position="299"/>
    </location>
</feature>
<organism evidence="2 3">
    <name type="scientific">Aldrovandia affinis</name>
    <dbReference type="NCBI Taxonomy" id="143900"/>
    <lineage>
        <taxon>Eukaryota</taxon>
        <taxon>Metazoa</taxon>
        <taxon>Chordata</taxon>
        <taxon>Craniata</taxon>
        <taxon>Vertebrata</taxon>
        <taxon>Euteleostomi</taxon>
        <taxon>Actinopterygii</taxon>
        <taxon>Neopterygii</taxon>
        <taxon>Teleostei</taxon>
        <taxon>Notacanthiformes</taxon>
        <taxon>Halosauridae</taxon>
        <taxon>Aldrovandia</taxon>
    </lineage>
</organism>
<name>A0AAD7SYN8_9TELE</name>
<sequence>MDFKRPRRWAAGLFQVGPVVLPRPLGDAPRRGVRAASEALLNGYPVEMRPSPPRTGRAHYRPALEPCEDNQHPIPTPVPAPLSHASALSMSPCFLFLRGPAESRRGYKEASGRPRPRFDVEAGVGPLHALRLSVRGPAVALQTEGLNRRASVLGPGSCDVPARTPLHRPFHLSPGDAEKRPGDVGAPAPPDREDLLPFDGRRRPQLGPRWEEQRVCGKRQLQRSSPPARDLRRLPHLPAQPRNHRRPRPYGSFGLSFNEPDSPCLLSAVSAHDEPPIASSQSHKTCTLTSQLFSGTETE</sequence>
<feature type="compositionally biased region" description="Polar residues" evidence="1">
    <location>
        <begin position="278"/>
        <end position="299"/>
    </location>
</feature>
<protein>
    <submittedName>
        <fullName evidence="2">Uncharacterized protein</fullName>
    </submittedName>
</protein>
<evidence type="ECO:0000313" key="2">
    <source>
        <dbReference type="EMBL" id="KAJ8411184.1"/>
    </source>
</evidence>
<dbReference type="Proteomes" id="UP001221898">
    <property type="component" value="Unassembled WGS sequence"/>
</dbReference>
<comment type="caution">
    <text evidence="2">The sequence shown here is derived from an EMBL/GenBank/DDBJ whole genome shotgun (WGS) entry which is preliminary data.</text>
</comment>
<accession>A0AAD7SYN8</accession>
<dbReference type="EMBL" id="JAINUG010000023">
    <property type="protein sequence ID" value="KAJ8411184.1"/>
    <property type="molecule type" value="Genomic_DNA"/>
</dbReference>
<evidence type="ECO:0000256" key="1">
    <source>
        <dbReference type="SAM" id="MobiDB-lite"/>
    </source>
</evidence>
<gene>
    <name evidence="2" type="ORF">AAFF_G00171900</name>
</gene>
<proteinExistence type="predicted"/>
<keyword evidence="3" id="KW-1185">Reference proteome</keyword>